<dbReference type="Gene3D" id="2.40.50.140">
    <property type="entry name" value="Nucleic acid-binding proteins"/>
    <property type="match status" value="1"/>
</dbReference>
<dbReference type="WBParaSite" id="Gr19_v10_g14131.t1">
    <property type="protein sequence ID" value="Gr19_v10_g14131.t1"/>
    <property type="gene ID" value="Gr19_v10_g14131"/>
</dbReference>
<sequence>MKAIQDPIVSPSKKAKLTPIKTLRPGESMIDIKLTLIVSDAIRTVGEKSNVLTMIGSDGYDFINITCWDRNVERISRELGPSFLNKTFYFKTFGVRNIGAQYNYGSVEYEIRCQEGSTCWRGTVILGVPSYRLTH</sequence>
<accession>A0A914H5Y5</accession>
<organism evidence="1 2">
    <name type="scientific">Globodera rostochiensis</name>
    <name type="common">Golden nematode worm</name>
    <name type="synonym">Heterodera rostochiensis</name>
    <dbReference type="NCBI Taxonomy" id="31243"/>
    <lineage>
        <taxon>Eukaryota</taxon>
        <taxon>Metazoa</taxon>
        <taxon>Ecdysozoa</taxon>
        <taxon>Nematoda</taxon>
        <taxon>Chromadorea</taxon>
        <taxon>Rhabditida</taxon>
        <taxon>Tylenchina</taxon>
        <taxon>Tylenchomorpha</taxon>
        <taxon>Tylenchoidea</taxon>
        <taxon>Heteroderidae</taxon>
        <taxon>Heteroderinae</taxon>
        <taxon>Globodera</taxon>
    </lineage>
</organism>
<evidence type="ECO:0000313" key="1">
    <source>
        <dbReference type="Proteomes" id="UP000887572"/>
    </source>
</evidence>
<name>A0A914H5Y5_GLORO</name>
<dbReference type="Proteomes" id="UP000887572">
    <property type="component" value="Unplaced"/>
</dbReference>
<reference evidence="2" key="1">
    <citation type="submission" date="2022-11" db="UniProtKB">
        <authorList>
            <consortium name="WormBaseParasite"/>
        </authorList>
    </citation>
    <scope>IDENTIFICATION</scope>
</reference>
<dbReference type="SUPFAM" id="SSF50249">
    <property type="entry name" value="Nucleic acid-binding proteins"/>
    <property type="match status" value="1"/>
</dbReference>
<protein>
    <submittedName>
        <fullName evidence="2">Uncharacterized protein</fullName>
    </submittedName>
</protein>
<keyword evidence="1" id="KW-1185">Reference proteome</keyword>
<dbReference type="AlphaFoldDB" id="A0A914H5Y5"/>
<evidence type="ECO:0000313" key="2">
    <source>
        <dbReference type="WBParaSite" id="Gr19_v10_g14131.t1"/>
    </source>
</evidence>
<dbReference type="InterPro" id="IPR012340">
    <property type="entry name" value="NA-bd_OB-fold"/>
</dbReference>
<proteinExistence type="predicted"/>